<comment type="caution">
    <text evidence="1">The sequence shown here is derived from an EMBL/GenBank/DDBJ whole genome shotgun (WGS) entry which is preliminary data.</text>
</comment>
<dbReference type="PANTHER" id="PTHR40622">
    <property type="match status" value="1"/>
</dbReference>
<dbReference type="PANTHER" id="PTHR40622:SF1">
    <property type="match status" value="1"/>
</dbReference>
<gene>
    <name evidence="1" type="ORF">ATEIFO6365_0006069200</name>
</gene>
<evidence type="ECO:0000313" key="2">
    <source>
        <dbReference type="Proteomes" id="UP000452235"/>
    </source>
</evidence>
<accession>A0A5M3YXQ3</accession>
<keyword evidence="2" id="KW-1185">Reference proteome</keyword>
<dbReference type="OrthoDB" id="4367799at2759"/>
<reference evidence="1 2" key="1">
    <citation type="submission" date="2020-01" db="EMBL/GenBank/DDBJ databases">
        <title>Aspergillus terreus IFO 6365 whole genome shotgun sequence.</title>
        <authorList>
            <person name="Kanamasa S."/>
            <person name="Takahashi H."/>
        </authorList>
    </citation>
    <scope>NUCLEOTIDE SEQUENCE [LARGE SCALE GENOMIC DNA]</scope>
    <source>
        <strain evidence="1 2">IFO 6365</strain>
    </source>
</reference>
<sequence length="345" mass="36522">MLLRFLSATGALCLSSCAALSLPPSPSSPTPDIDIDVVPQPPSSHILSHFRQIKVPCAECPFTDSCDSSSSSNSYLTLSFTTENTTLLANDDPIFPPTVPMQFHALRHWAAGQQAVLLAYALDARPLPPTPGALLGDIFLLKLKLFDLHGRPASDHLVSISLAKDTAGDLLISDIESVPFHGRGGGGHRRPRPSWLARLGESLEAVKSAAQSCWEDAPAPAPAPAPAAGNDRVSHGAVMDAHRTMAPNPNPHRPGGYRPPYWMGRGGNGNAGKMLQPVVLPALLGVIAGVVACLTGFIVGRTVIAVYYCFRGAGRRRAGERAVVPADGVADEKERLMAVVDDESR</sequence>
<evidence type="ECO:0000313" key="1">
    <source>
        <dbReference type="EMBL" id="GFF17344.1"/>
    </source>
</evidence>
<dbReference type="VEuPathDB" id="FungiDB:ATEG_03477"/>
<dbReference type="AlphaFoldDB" id="A0A5M3YXQ3"/>
<dbReference type="EMBL" id="BLJY01000006">
    <property type="protein sequence ID" value="GFF17344.1"/>
    <property type="molecule type" value="Genomic_DNA"/>
</dbReference>
<dbReference type="Proteomes" id="UP000452235">
    <property type="component" value="Unassembled WGS sequence"/>
</dbReference>
<protein>
    <submittedName>
        <fullName evidence="1">Uncharacterized protein</fullName>
    </submittedName>
</protein>
<name>A0A5M3YXQ3_ASPTE</name>
<proteinExistence type="predicted"/>
<organism evidence="1 2">
    <name type="scientific">Aspergillus terreus</name>
    <dbReference type="NCBI Taxonomy" id="33178"/>
    <lineage>
        <taxon>Eukaryota</taxon>
        <taxon>Fungi</taxon>
        <taxon>Dikarya</taxon>
        <taxon>Ascomycota</taxon>
        <taxon>Pezizomycotina</taxon>
        <taxon>Eurotiomycetes</taxon>
        <taxon>Eurotiomycetidae</taxon>
        <taxon>Eurotiales</taxon>
        <taxon>Aspergillaceae</taxon>
        <taxon>Aspergillus</taxon>
        <taxon>Aspergillus subgen. Circumdati</taxon>
    </lineage>
</organism>